<name>A0A0P1AN10_PLAHL</name>
<sequence>MLTEQDVEHLKYQVASALETLLRTADECVSWKQPQDLPAIKEPLYTFLPGIYKSISSQMAPTHAQYEDAPSVAMLGGAFQGNESTLRIILHGDHKFEYMWTMKRNGDRAMEMTVEMEGTWSKPVLNRTRRGQEDNRITLSAQRIRFQRLSNYDLENQTWKLCLKTFTRHNSDWANIGLSERGIPPIVMIFECIDGCLESTGAALPTQILSNSPACRILVGLTKKIANKLGTPVDVMTDKWLPARGLRLALVKDGKEVKSFKKFNPFFCLTDALRGDRHFLLTNY</sequence>
<dbReference type="GeneID" id="36408164"/>
<accession>A0A0P1AN10</accession>
<dbReference type="RefSeq" id="XP_024579241.1">
    <property type="nucleotide sequence ID" value="XM_024728799.1"/>
</dbReference>
<evidence type="ECO:0000313" key="1">
    <source>
        <dbReference type="EMBL" id="CEG42872.1"/>
    </source>
</evidence>
<reference evidence="2" key="1">
    <citation type="submission" date="2014-09" db="EMBL/GenBank/DDBJ databases">
        <authorList>
            <person name="Sharma Rahul"/>
            <person name="Thines Marco"/>
        </authorList>
    </citation>
    <scope>NUCLEOTIDE SEQUENCE [LARGE SCALE GENOMIC DNA]</scope>
</reference>
<dbReference type="OMA" id="DVMTEKW"/>
<dbReference type="OrthoDB" id="65217at2759"/>
<dbReference type="EMBL" id="CCYD01000645">
    <property type="protein sequence ID" value="CEG42872.1"/>
    <property type="molecule type" value="Genomic_DNA"/>
</dbReference>
<proteinExistence type="predicted"/>
<protein>
    <submittedName>
        <fullName evidence="1">Uncharacterized protein</fullName>
    </submittedName>
</protein>
<organism evidence="1 2">
    <name type="scientific">Plasmopara halstedii</name>
    <name type="common">Downy mildew of sunflower</name>
    <dbReference type="NCBI Taxonomy" id="4781"/>
    <lineage>
        <taxon>Eukaryota</taxon>
        <taxon>Sar</taxon>
        <taxon>Stramenopiles</taxon>
        <taxon>Oomycota</taxon>
        <taxon>Peronosporomycetes</taxon>
        <taxon>Peronosporales</taxon>
        <taxon>Peronosporaceae</taxon>
        <taxon>Plasmopara</taxon>
    </lineage>
</organism>
<evidence type="ECO:0000313" key="2">
    <source>
        <dbReference type="Proteomes" id="UP000054928"/>
    </source>
</evidence>
<dbReference type="Proteomes" id="UP000054928">
    <property type="component" value="Unassembled WGS sequence"/>
</dbReference>
<dbReference type="AlphaFoldDB" id="A0A0P1AN10"/>
<keyword evidence="2" id="KW-1185">Reference proteome</keyword>